<protein>
    <submittedName>
        <fullName evidence="3">Uncharacterized protein</fullName>
    </submittedName>
</protein>
<feature type="region of interest" description="Disordered" evidence="1">
    <location>
        <begin position="18"/>
        <end position="40"/>
    </location>
</feature>
<evidence type="ECO:0000313" key="4">
    <source>
        <dbReference type="Proteomes" id="UP001501725"/>
    </source>
</evidence>
<feature type="signal peptide" evidence="2">
    <location>
        <begin position="1"/>
        <end position="19"/>
    </location>
</feature>
<dbReference type="RefSeq" id="WP_345258372.1">
    <property type="nucleotide sequence ID" value="NZ_BAABGY010000019.1"/>
</dbReference>
<name>A0ABP8HUB0_9BACT</name>
<organism evidence="3 4">
    <name type="scientific">Flaviaesturariibacter amylovorans</name>
    <dbReference type="NCBI Taxonomy" id="1084520"/>
    <lineage>
        <taxon>Bacteria</taxon>
        <taxon>Pseudomonadati</taxon>
        <taxon>Bacteroidota</taxon>
        <taxon>Chitinophagia</taxon>
        <taxon>Chitinophagales</taxon>
        <taxon>Chitinophagaceae</taxon>
        <taxon>Flaviaestuariibacter</taxon>
    </lineage>
</organism>
<feature type="chain" id="PRO_5045982164" evidence="2">
    <location>
        <begin position="20"/>
        <end position="212"/>
    </location>
</feature>
<evidence type="ECO:0000256" key="2">
    <source>
        <dbReference type="SAM" id="SignalP"/>
    </source>
</evidence>
<accession>A0ABP8HUB0</accession>
<comment type="caution">
    <text evidence="3">The sequence shown here is derived from an EMBL/GenBank/DDBJ whole genome shotgun (WGS) entry which is preliminary data.</text>
</comment>
<reference evidence="4" key="1">
    <citation type="journal article" date="2019" name="Int. J. Syst. Evol. Microbiol.">
        <title>The Global Catalogue of Microorganisms (GCM) 10K type strain sequencing project: providing services to taxonomists for standard genome sequencing and annotation.</title>
        <authorList>
            <consortium name="The Broad Institute Genomics Platform"/>
            <consortium name="The Broad Institute Genome Sequencing Center for Infectious Disease"/>
            <person name="Wu L."/>
            <person name="Ma J."/>
        </authorList>
    </citation>
    <scope>NUCLEOTIDE SEQUENCE [LARGE SCALE GENOMIC DNA]</scope>
    <source>
        <strain evidence="4">JCM 17919</strain>
    </source>
</reference>
<evidence type="ECO:0000256" key="1">
    <source>
        <dbReference type="SAM" id="MobiDB-lite"/>
    </source>
</evidence>
<gene>
    <name evidence="3" type="ORF">GCM10023184_45900</name>
</gene>
<keyword evidence="4" id="KW-1185">Reference proteome</keyword>
<sequence>MKRLLLLCLLLGSTVAAGAQAPRREPPPPPPPTSADGDPRCRHVARYTTAQRRRFYPFRNADTVRLVSFRYHCRNYPVGAGGLRRDSLVESVALTRAETDALTDLLYNRVYRGRIHILSVTGCFVPRNALVFLDRAGNVTAWILLCFHCHNYEPSSGKVRWGDACSDKIEELRRFFRKKGLQFGTDRSIERYPGETFGDVLVPPAEGSAPHP</sequence>
<keyword evidence="2" id="KW-0732">Signal</keyword>
<proteinExistence type="predicted"/>
<dbReference type="EMBL" id="BAABGY010000019">
    <property type="protein sequence ID" value="GAA4344517.1"/>
    <property type="molecule type" value="Genomic_DNA"/>
</dbReference>
<evidence type="ECO:0000313" key="3">
    <source>
        <dbReference type="EMBL" id="GAA4344517.1"/>
    </source>
</evidence>
<dbReference type="Proteomes" id="UP001501725">
    <property type="component" value="Unassembled WGS sequence"/>
</dbReference>